<keyword evidence="12" id="KW-0808">Transferase</keyword>
<dbReference type="InterPro" id="IPR007676">
    <property type="entry name" value="Ribophorin_I"/>
</dbReference>
<evidence type="ECO:0000256" key="6">
    <source>
        <dbReference type="ARBA" id="ARBA00022729"/>
    </source>
</evidence>
<evidence type="ECO:0000313" key="13">
    <source>
        <dbReference type="Proteomes" id="UP001431209"/>
    </source>
</evidence>
<comment type="pathway">
    <text evidence="3 10">Protein modification; protein glycosylation.</text>
</comment>
<comment type="function">
    <text evidence="1 10">Subunit of the oligosaccharyl transferase (OST) complex that catalyzes the initial transfer of a defined glycan (Glc(3)Man(9)GlcNAc(2) in eukaryotes) from the lipid carrier dolichol-pyrophosphate to an asparagine residue within an Asn-X-Ser/Thr consensus motif in nascent polypeptide chains, the first step in protein N-glycosylation. N-glycosylation occurs cotranslationally and the complex associates with the Sec61 complex at the channel-forming translocon complex that mediates protein translocation across the endoplasmic reticulum (ER). All subunits are required for a maximal enzyme activity.</text>
</comment>
<evidence type="ECO:0000313" key="12">
    <source>
        <dbReference type="EMBL" id="KAL0477575.1"/>
    </source>
</evidence>
<dbReference type="GO" id="GO:0016740">
    <property type="term" value="F:transferase activity"/>
    <property type="evidence" value="ECO:0007669"/>
    <property type="project" value="UniProtKB-KW"/>
</dbReference>
<keyword evidence="8 10" id="KW-1133">Transmembrane helix</keyword>
<comment type="subunit">
    <text evidence="10">Component of the oligosaccharyltransferase (OST) complex.</text>
</comment>
<evidence type="ECO:0000256" key="3">
    <source>
        <dbReference type="ARBA" id="ARBA00004922"/>
    </source>
</evidence>
<comment type="caution">
    <text evidence="12">The sequence shown here is derived from an EMBL/GenBank/DDBJ whole genome shotgun (WGS) entry which is preliminary data.</text>
</comment>
<dbReference type="EMBL" id="JAOPGA020000193">
    <property type="protein sequence ID" value="KAL0477575.1"/>
    <property type="molecule type" value="Genomic_DNA"/>
</dbReference>
<dbReference type="GO" id="GO:0018279">
    <property type="term" value="P:protein N-linked glycosylation via asparagine"/>
    <property type="evidence" value="ECO:0007669"/>
    <property type="project" value="TreeGrafter"/>
</dbReference>
<name>A0AAW2YJW9_9EUKA</name>
<dbReference type="Proteomes" id="UP001431209">
    <property type="component" value="Unassembled WGS sequence"/>
</dbReference>
<dbReference type="GO" id="GO:0008250">
    <property type="term" value="C:oligosaccharyltransferase complex"/>
    <property type="evidence" value="ECO:0007669"/>
    <property type="project" value="UniProtKB-UniRule"/>
</dbReference>
<evidence type="ECO:0000256" key="5">
    <source>
        <dbReference type="ARBA" id="ARBA00022692"/>
    </source>
</evidence>
<organism evidence="12 13">
    <name type="scientific">Acrasis kona</name>
    <dbReference type="NCBI Taxonomy" id="1008807"/>
    <lineage>
        <taxon>Eukaryota</taxon>
        <taxon>Discoba</taxon>
        <taxon>Heterolobosea</taxon>
        <taxon>Tetramitia</taxon>
        <taxon>Eutetramitia</taxon>
        <taxon>Acrasidae</taxon>
        <taxon>Acrasis</taxon>
    </lineage>
</organism>
<accession>A0AAW2YJW9</accession>
<evidence type="ECO:0000256" key="1">
    <source>
        <dbReference type="ARBA" id="ARBA00002791"/>
    </source>
</evidence>
<proteinExistence type="inferred from homology"/>
<dbReference type="PANTHER" id="PTHR21049">
    <property type="entry name" value="RIBOPHORIN I"/>
    <property type="match status" value="1"/>
</dbReference>
<dbReference type="Pfam" id="PF04597">
    <property type="entry name" value="Ribophorin_I"/>
    <property type="match status" value="1"/>
</dbReference>
<keyword evidence="7 10" id="KW-0256">Endoplasmic reticulum</keyword>
<evidence type="ECO:0000256" key="9">
    <source>
        <dbReference type="ARBA" id="ARBA00023136"/>
    </source>
</evidence>
<evidence type="ECO:0000256" key="8">
    <source>
        <dbReference type="ARBA" id="ARBA00022989"/>
    </source>
</evidence>
<sequence length="589" mass="66945">MMKYIFLIIVCLVALSNSSEINNDLLIENLERSIDASNNNVVKQDVRLTLVNQGSSPAQTFHFALPKTFADQHLSLLTVKQDGKSLTTSAGYTNSAEKDSLFYEVPLVTSLQPKQKITLNIEIALVNKIIVAYPSQIEQQENQKVLYSDNIYFYSPYKVKSQRTRVNVGTTQVESYTERSSQNVAGTISYGPYAEQTPFTNSPFKIHFVNNKPFVVVTSVERIVEVSHWGNLAIEEHYDLRHDGAKLKGAFSRYDYSKNPYQTSPSSFRELTAKLPLQASDIYFRDRIGNISSSNCRPSGKDLLVDFLPRFPLFGGWRIRFYIGWNLPIQNYLSNTNEQFKLKTRLQRSVRLCHRRRFDHQGHLAGGRTQRETKRSIQSGQSTFGGDENLSPHHAQDFTVTYDFTYSSLSGEPLMVIGALLCFCLFVIAYTRFNLTIRESDIVKTEQGAVRVQELTEQFVEAQQARDSKYAQIESSLSSSSQEALDSVLSAVKSAREELDQSIQRNILVPFKEFAALGQSATTRALEIIQQVERREKDRFEAARALVANKKRHLEQKTKTTADAMAESTKLFDQLGDEIYLFIQDLKEL</sequence>
<reference evidence="12 13" key="1">
    <citation type="submission" date="2024-03" db="EMBL/GenBank/DDBJ databases">
        <title>The Acrasis kona genome and developmental transcriptomes reveal deep origins of eukaryotic multicellular pathways.</title>
        <authorList>
            <person name="Sheikh S."/>
            <person name="Fu C.-J."/>
            <person name="Brown M.W."/>
            <person name="Baldauf S.L."/>
        </authorList>
    </citation>
    <scope>NUCLEOTIDE SEQUENCE [LARGE SCALE GENOMIC DNA]</scope>
    <source>
        <strain evidence="12 13">ATCC MYA-3509</strain>
    </source>
</reference>
<feature type="region of interest" description="Disordered" evidence="11">
    <location>
        <begin position="363"/>
        <end position="391"/>
    </location>
</feature>
<evidence type="ECO:0000256" key="11">
    <source>
        <dbReference type="SAM" id="MobiDB-lite"/>
    </source>
</evidence>
<evidence type="ECO:0000256" key="10">
    <source>
        <dbReference type="RuleBase" id="RU361143"/>
    </source>
</evidence>
<comment type="subcellular location">
    <subcellularLocation>
        <location evidence="2 10">Endoplasmic reticulum membrane</location>
        <topology evidence="2 10">Single-pass type I membrane protein</topology>
    </subcellularLocation>
</comment>
<feature type="chain" id="PRO_5043109518" description="Dolichyl-diphosphooligosaccharide--protein glycosyltransferase subunit 1" evidence="10">
    <location>
        <begin position="19"/>
        <end position="589"/>
    </location>
</feature>
<protein>
    <recommendedName>
        <fullName evidence="10">Dolichyl-diphosphooligosaccharide--protein glycosyltransferase subunit 1</fullName>
    </recommendedName>
</protein>
<comment type="similarity">
    <text evidence="4 10">Belongs to the OST1 family.</text>
</comment>
<keyword evidence="6 10" id="KW-0732">Signal</keyword>
<gene>
    <name evidence="12" type="ORF">AKO1_015415</name>
</gene>
<feature type="transmembrane region" description="Helical" evidence="10">
    <location>
        <begin position="414"/>
        <end position="433"/>
    </location>
</feature>
<keyword evidence="9 10" id="KW-0472">Membrane</keyword>
<evidence type="ECO:0000256" key="2">
    <source>
        <dbReference type="ARBA" id="ARBA00004115"/>
    </source>
</evidence>
<keyword evidence="13" id="KW-1185">Reference proteome</keyword>
<evidence type="ECO:0000256" key="7">
    <source>
        <dbReference type="ARBA" id="ARBA00022824"/>
    </source>
</evidence>
<evidence type="ECO:0000256" key="4">
    <source>
        <dbReference type="ARBA" id="ARBA00008905"/>
    </source>
</evidence>
<dbReference type="AlphaFoldDB" id="A0AAW2YJW9"/>
<feature type="signal peptide" evidence="10">
    <location>
        <begin position="1"/>
        <end position="18"/>
    </location>
</feature>
<keyword evidence="5 10" id="KW-0812">Transmembrane</keyword>
<dbReference type="PANTHER" id="PTHR21049:SF0">
    <property type="entry name" value="DOLICHYL-DIPHOSPHOOLIGOSACCHARIDE--PROTEIN GLYCOSYLTRANSFERASE SUBUNIT 1"/>
    <property type="match status" value="1"/>
</dbReference>